<evidence type="ECO:0000256" key="8">
    <source>
        <dbReference type="SAM" id="Phobius"/>
    </source>
</evidence>
<keyword evidence="5 8" id="KW-0812">Transmembrane</keyword>
<sequence length="420" mass="42940">MTSRTTAASRTAPTPAPAPSAMLIAVLALLSAVTPFSIDMYLSAFPDMATEFNTSASTIQLTLTSFLIGLALGQLLIGPLSDQFGRRRPLLIGTFACLIASVLCIVAPSIQVLIGLRFVQGFAGAAGVVIARAIIADRAQGAAAARLFAAMMVIGVLAPITAPVLGGFIVAGWGWRTVFAVLAAMNLLMLVGAAFFAAESLPVERRRPGGLASLAGGMRAVLSNRRYLGYTLALGFASTAMFAYIAASPFVLQNILGFSPREYSLVFGACALAVATAGMLSARLVRSVHPRTLLIGGVSAMVVVTALQLINVTVAGVPLWSTIALMAAFMGTVGFTFSNATTLALEQVRAAAGTGSAVLGFLQYTLGAAATPLVGLAGDASAVPMGIVMLTAAALAATAIIALTRNRKTSSPTPQLVTTS</sequence>
<dbReference type="Pfam" id="PF07690">
    <property type="entry name" value="MFS_1"/>
    <property type="match status" value="1"/>
</dbReference>
<feature type="transmembrane region" description="Helical" evidence="8">
    <location>
        <begin position="227"/>
        <end position="251"/>
    </location>
</feature>
<dbReference type="SUPFAM" id="SSF103473">
    <property type="entry name" value="MFS general substrate transporter"/>
    <property type="match status" value="1"/>
</dbReference>
<feature type="transmembrane region" description="Helical" evidence="8">
    <location>
        <begin position="58"/>
        <end position="78"/>
    </location>
</feature>
<evidence type="ECO:0000256" key="4">
    <source>
        <dbReference type="ARBA" id="ARBA00022475"/>
    </source>
</evidence>
<dbReference type="InterPro" id="IPR036259">
    <property type="entry name" value="MFS_trans_sf"/>
</dbReference>
<feature type="transmembrane region" description="Helical" evidence="8">
    <location>
        <begin position="147"/>
        <end position="171"/>
    </location>
</feature>
<protein>
    <submittedName>
        <fullName evidence="10">Drug resistance transporter, Bcr/CflA family</fullName>
    </submittedName>
</protein>
<evidence type="ECO:0000256" key="2">
    <source>
        <dbReference type="ARBA" id="ARBA00006236"/>
    </source>
</evidence>
<keyword evidence="7 8" id="KW-0472">Membrane</keyword>
<evidence type="ECO:0000313" key="10">
    <source>
        <dbReference type="EMBL" id="VEG47435.1"/>
    </source>
</evidence>
<keyword evidence="3" id="KW-0813">Transport</keyword>
<reference evidence="10 11" key="1">
    <citation type="submission" date="2018-12" db="EMBL/GenBank/DDBJ databases">
        <authorList>
            <consortium name="Pathogen Informatics"/>
        </authorList>
    </citation>
    <scope>NUCLEOTIDE SEQUENCE [LARGE SCALE GENOMIC DNA]</scope>
    <source>
        <strain evidence="10 11">NCTC10485</strain>
    </source>
</reference>
<dbReference type="InterPro" id="IPR005829">
    <property type="entry name" value="Sugar_transporter_CS"/>
</dbReference>
<comment type="subcellular location">
    <subcellularLocation>
        <location evidence="1">Cell membrane</location>
        <topology evidence="1">Multi-pass membrane protein</topology>
    </subcellularLocation>
</comment>
<feature type="transmembrane region" description="Helical" evidence="8">
    <location>
        <begin position="357"/>
        <end position="377"/>
    </location>
</feature>
<dbReference type="EMBL" id="LR134355">
    <property type="protein sequence ID" value="VEG47435.1"/>
    <property type="molecule type" value="Genomic_DNA"/>
</dbReference>
<dbReference type="NCBIfam" id="TIGR00710">
    <property type="entry name" value="efflux_Bcr_CflA"/>
    <property type="match status" value="1"/>
</dbReference>
<dbReference type="CDD" id="cd17320">
    <property type="entry name" value="MFS_MdfA_MDR_like"/>
    <property type="match status" value="1"/>
</dbReference>
<keyword evidence="4" id="KW-1003">Cell membrane</keyword>
<dbReference type="Proteomes" id="UP000282551">
    <property type="component" value="Chromosome"/>
</dbReference>
<feature type="transmembrane region" description="Helical" evidence="8">
    <location>
        <begin position="90"/>
        <end position="110"/>
    </location>
</feature>
<dbReference type="GO" id="GO:0005886">
    <property type="term" value="C:plasma membrane"/>
    <property type="evidence" value="ECO:0007669"/>
    <property type="project" value="UniProtKB-SubCell"/>
</dbReference>
<dbReference type="GO" id="GO:1990961">
    <property type="term" value="P:xenobiotic detoxification by transmembrane export across the plasma membrane"/>
    <property type="evidence" value="ECO:0007669"/>
    <property type="project" value="InterPro"/>
</dbReference>
<comment type="similarity">
    <text evidence="2">Belongs to the major facilitator superfamily. Bcr/CmlA family.</text>
</comment>
<dbReference type="AlphaFoldDB" id="A0A448I4X9"/>
<dbReference type="InterPro" id="IPR004812">
    <property type="entry name" value="Efflux_drug-R_Bcr/CmlA"/>
</dbReference>
<feature type="transmembrane region" description="Helical" evidence="8">
    <location>
        <begin position="293"/>
        <end position="317"/>
    </location>
</feature>
<dbReference type="GO" id="GO:0042910">
    <property type="term" value="F:xenobiotic transmembrane transporter activity"/>
    <property type="evidence" value="ECO:0007669"/>
    <property type="project" value="InterPro"/>
</dbReference>
<name>A0A448I4X9_MYCCI</name>
<dbReference type="InterPro" id="IPR011701">
    <property type="entry name" value="MFS"/>
</dbReference>
<feature type="transmembrane region" description="Helical" evidence="8">
    <location>
        <begin position="177"/>
        <end position="198"/>
    </location>
</feature>
<feature type="transmembrane region" description="Helical" evidence="8">
    <location>
        <begin position="263"/>
        <end position="281"/>
    </location>
</feature>
<dbReference type="OrthoDB" id="9814303at2"/>
<feature type="transmembrane region" description="Helical" evidence="8">
    <location>
        <begin position="116"/>
        <end position="135"/>
    </location>
</feature>
<dbReference type="PROSITE" id="PS50850">
    <property type="entry name" value="MFS"/>
    <property type="match status" value="1"/>
</dbReference>
<evidence type="ECO:0000313" key="11">
    <source>
        <dbReference type="Proteomes" id="UP000282551"/>
    </source>
</evidence>
<dbReference type="PROSITE" id="PS00216">
    <property type="entry name" value="SUGAR_TRANSPORT_1"/>
    <property type="match status" value="1"/>
</dbReference>
<feature type="transmembrane region" description="Helical" evidence="8">
    <location>
        <begin position="21"/>
        <end position="38"/>
    </location>
</feature>
<evidence type="ECO:0000256" key="3">
    <source>
        <dbReference type="ARBA" id="ARBA00022448"/>
    </source>
</evidence>
<proteinExistence type="inferred from homology"/>
<evidence type="ECO:0000256" key="6">
    <source>
        <dbReference type="ARBA" id="ARBA00022989"/>
    </source>
</evidence>
<keyword evidence="11" id="KW-1185">Reference proteome</keyword>
<evidence type="ECO:0000256" key="7">
    <source>
        <dbReference type="ARBA" id="ARBA00023136"/>
    </source>
</evidence>
<dbReference type="PANTHER" id="PTHR23502">
    <property type="entry name" value="MAJOR FACILITATOR SUPERFAMILY"/>
    <property type="match status" value="1"/>
</dbReference>
<feature type="transmembrane region" description="Helical" evidence="8">
    <location>
        <begin position="323"/>
        <end position="345"/>
    </location>
</feature>
<organism evidence="10 11">
    <name type="scientific">Mycolicibacterium chitae</name>
    <name type="common">Mycobacterium chitae</name>
    <dbReference type="NCBI Taxonomy" id="1792"/>
    <lineage>
        <taxon>Bacteria</taxon>
        <taxon>Bacillati</taxon>
        <taxon>Actinomycetota</taxon>
        <taxon>Actinomycetes</taxon>
        <taxon>Mycobacteriales</taxon>
        <taxon>Mycobacteriaceae</taxon>
        <taxon>Mycolicibacterium</taxon>
    </lineage>
</organism>
<dbReference type="PANTHER" id="PTHR23502:SF132">
    <property type="entry name" value="POLYAMINE TRANSPORTER 2-RELATED"/>
    <property type="match status" value="1"/>
</dbReference>
<feature type="transmembrane region" description="Helical" evidence="8">
    <location>
        <begin position="383"/>
        <end position="403"/>
    </location>
</feature>
<accession>A0A448I4X9</accession>
<dbReference type="InterPro" id="IPR020846">
    <property type="entry name" value="MFS_dom"/>
</dbReference>
<evidence type="ECO:0000256" key="5">
    <source>
        <dbReference type="ARBA" id="ARBA00022692"/>
    </source>
</evidence>
<evidence type="ECO:0000256" key="1">
    <source>
        <dbReference type="ARBA" id="ARBA00004651"/>
    </source>
</evidence>
<dbReference type="FunFam" id="1.20.1720.10:FF:000005">
    <property type="entry name" value="Bcr/CflA family efflux transporter"/>
    <property type="match status" value="1"/>
</dbReference>
<feature type="domain" description="Major facilitator superfamily (MFS) profile" evidence="9">
    <location>
        <begin position="23"/>
        <end position="410"/>
    </location>
</feature>
<evidence type="ECO:0000259" key="9">
    <source>
        <dbReference type="PROSITE" id="PS50850"/>
    </source>
</evidence>
<keyword evidence="6 8" id="KW-1133">Transmembrane helix</keyword>
<gene>
    <name evidence="10" type="primary">bcr_2</name>
    <name evidence="10" type="ORF">NCTC10485_01715</name>
</gene>
<dbReference type="Gene3D" id="1.20.1720.10">
    <property type="entry name" value="Multidrug resistance protein D"/>
    <property type="match status" value="1"/>
</dbReference>